<dbReference type="GO" id="GO:0003677">
    <property type="term" value="F:DNA binding"/>
    <property type="evidence" value="ECO:0007669"/>
    <property type="project" value="InterPro"/>
</dbReference>
<dbReference type="InterPro" id="IPR015927">
    <property type="entry name" value="Peptidase_S24_S26A/B/C"/>
</dbReference>
<dbReference type="Gene3D" id="2.10.109.10">
    <property type="entry name" value="Umud Fragment, subunit A"/>
    <property type="match status" value="1"/>
</dbReference>
<dbReference type="InterPro" id="IPR039418">
    <property type="entry name" value="LexA-like"/>
</dbReference>
<comment type="similarity">
    <text evidence="1 7">Belongs to the peptidase S24 family.</text>
</comment>
<evidence type="ECO:0000256" key="3">
    <source>
        <dbReference type="ARBA" id="ARBA00022801"/>
    </source>
</evidence>
<keyword evidence="2" id="KW-0227">DNA damage</keyword>
<reference evidence="9 10" key="1">
    <citation type="journal article" date="2019" name="ISME J.">
        <title>Insights into ecological role of a new deltaproteobacterial order Candidatus Acidulodesulfobacterales by metagenomics and metatranscriptomics.</title>
        <authorList>
            <person name="Tan S."/>
            <person name="Liu J."/>
            <person name="Fang Y."/>
            <person name="Hedlund B.P."/>
            <person name="Lian Z.H."/>
            <person name="Huang L.Y."/>
            <person name="Li J.T."/>
            <person name="Huang L.N."/>
            <person name="Li W.J."/>
            <person name="Jiang H.C."/>
            <person name="Dong H.L."/>
            <person name="Shu W.S."/>
        </authorList>
    </citation>
    <scope>NUCLEOTIDE SEQUENCE [LARGE SCALE GENOMIC DNA]</scope>
    <source>
        <strain evidence="9">AP2</strain>
    </source>
</reference>
<feature type="domain" description="Peptidase S24/S26A/S26B/S26C" evidence="8">
    <location>
        <begin position="61"/>
        <end position="173"/>
    </location>
</feature>
<evidence type="ECO:0000256" key="4">
    <source>
        <dbReference type="ARBA" id="ARBA00022813"/>
    </source>
</evidence>
<gene>
    <name evidence="9" type="primary">umuD</name>
    <name evidence="9" type="ORF">EVJ46_09620</name>
</gene>
<dbReference type="GO" id="GO:0009432">
    <property type="term" value="P:SOS response"/>
    <property type="evidence" value="ECO:0007669"/>
    <property type="project" value="UniProtKB-KW"/>
</dbReference>
<dbReference type="GO" id="GO:0006355">
    <property type="term" value="P:regulation of DNA-templated transcription"/>
    <property type="evidence" value="ECO:0007669"/>
    <property type="project" value="InterPro"/>
</dbReference>
<comment type="caution">
    <text evidence="9">The sequence shown here is derived from an EMBL/GenBank/DDBJ whole genome shotgun (WGS) entry which is preliminary data.</text>
</comment>
<dbReference type="AlphaFoldDB" id="A0A519BET7"/>
<dbReference type="GO" id="GO:0016787">
    <property type="term" value="F:hydrolase activity"/>
    <property type="evidence" value="ECO:0007669"/>
    <property type="project" value="UniProtKB-KW"/>
</dbReference>
<dbReference type="NCBIfam" id="NF007621">
    <property type="entry name" value="PRK10276.1"/>
    <property type="match status" value="1"/>
</dbReference>
<dbReference type="PRINTS" id="PR00726">
    <property type="entry name" value="LEXASERPTASE"/>
</dbReference>
<sequence>MSVNVSANVPAPADAISADVSVYSSATASAFADALISEPASAPVCFLSSPYFSSPAFSIKLLGRIEAGFPSPAEEELLDMISIDKLLIKNPVSSFLLKVTGDSMTEAGIMQGDYVVVDKSGTAAEGDIVIAQVDNAWTMKYLSKENGSYILLPANPRYKPIKPKNELVIAGVVTGVVRQYK</sequence>
<evidence type="ECO:0000313" key="10">
    <source>
        <dbReference type="Proteomes" id="UP000316562"/>
    </source>
</evidence>
<evidence type="ECO:0000259" key="8">
    <source>
        <dbReference type="Pfam" id="PF00717"/>
    </source>
</evidence>
<dbReference type="Proteomes" id="UP000316562">
    <property type="component" value="Unassembled WGS sequence"/>
</dbReference>
<proteinExistence type="inferred from homology"/>
<keyword evidence="4 7" id="KW-0068">Autocatalytic cleavage</keyword>
<dbReference type="CDD" id="cd06529">
    <property type="entry name" value="S24_LexA-like"/>
    <property type="match status" value="1"/>
</dbReference>
<dbReference type="InterPro" id="IPR006197">
    <property type="entry name" value="Peptidase_S24_LexA"/>
</dbReference>
<keyword evidence="5" id="KW-0234">DNA repair</keyword>
<protein>
    <submittedName>
        <fullName evidence="9">Translesion error-prone DNA polymerase V autoproteolytic subunit</fullName>
    </submittedName>
</protein>
<organism evidence="9 10">
    <name type="scientific">Acididesulfobacter guangdongensis</name>
    <dbReference type="NCBI Taxonomy" id="2597225"/>
    <lineage>
        <taxon>Bacteria</taxon>
        <taxon>Deltaproteobacteria</taxon>
        <taxon>Candidatus Acidulodesulfobacterales</taxon>
        <taxon>Candidatus Acididesulfobacter</taxon>
    </lineage>
</organism>
<evidence type="ECO:0000256" key="5">
    <source>
        <dbReference type="ARBA" id="ARBA00023204"/>
    </source>
</evidence>
<dbReference type="EMBL" id="SGBC01000004">
    <property type="protein sequence ID" value="RZD15768.1"/>
    <property type="molecule type" value="Genomic_DNA"/>
</dbReference>
<dbReference type="PANTHER" id="PTHR33516">
    <property type="entry name" value="LEXA REPRESSOR"/>
    <property type="match status" value="1"/>
</dbReference>
<dbReference type="GO" id="GO:0006281">
    <property type="term" value="P:DNA repair"/>
    <property type="evidence" value="ECO:0007669"/>
    <property type="project" value="UniProtKB-KW"/>
</dbReference>
<keyword evidence="6" id="KW-0742">SOS response</keyword>
<dbReference type="Pfam" id="PF00717">
    <property type="entry name" value="Peptidase_S24"/>
    <property type="match status" value="1"/>
</dbReference>
<dbReference type="InterPro" id="IPR036286">
    <property type="entry name" value="LexA/Signal_pep-like_sf"/>
</dbReference>
<keyword evidence="3 7" id="KW-0378">Hydrolase</keyword>
<evidence type="ECO:0000313" key="9">
    <source>
        <dbReference type="EMBL" id="RZD15768.1"/>
    </source>
</evidence>
<evidence type="ECO:0000256" key="6">
    <source>
        <dbReference type="ARBA" id="ARBA00023236"/>
    </source>
</evidence>
<dbReference type="InterPro" id="IPR050077">
    <property type="entry name" value="LexA_repressor"/>
</dbReference>
<dbReference type="SUPFAM" id="SSF51306">
    <property type="entry name" value="LexA/Signal peptidase"/>
    <property type="match status" value="1"/>
</dbReference>
<evidence type="ECO:0000256" key="1">
    <source>
        <dbReference type="ARBA" id="ARBA00007484"/>
    </source>
</evidence>
<dbReference type="PANTHER" id="PTHR33516:SF2">
    <property type="entry name" value="LEXA REPRESSOR-RELATED"/>
    <property type="match status" value="1"/>
</dbReference>
<evidence type="ECO:0000256" key="2">
    <source>
        <dbReference type="ARBA" id="ARBA00022763"/>
    </source>
</evidence>
<evidence type="ECO:0000256" key="7">
    <source>
        <dbReference type="RuleBase" id="RU003991"/>
    </source>
</evidence>
<name>A0A519BET7_ACIG2</name>
<accession>A0A519BET7</accession>